<evidence type="ECO:0000313" key="9">
    <source>
        <dbReference type="Proteomes" id="UP001341281"/>
    </source>
</evidence>
<feature type="transmembrane region" description="Helical" evidence="7">
    <location>
        <begin position="183"/>
        <end position="203"/>
    </location>
</feature>
<protein>
    <submittedName>
        <fullName evidence="8">Uncharacterized protein</fullName>
    </submittedName>
</protein>
<comment type="subcellular location">
    <subcellularLocation>
        <location evidence="1">Membrane</location>
        <topology evidence="1">Multi-pass membrane protein</topology>
    </subcellularLocation>
</comment>
<feature type="transmembrane region" description="Helical" evidence="7">
    <location>
        <begin position="306"/>
        <end position="327"/>
    </location>
</feature>
<keyword evidence="5" id="KW-0862">Zinc</keyword>
<feature type="binding site" evidence="5">
    <location>
        <position position="411"/>
    </location>
    <ligand>
        <name>Zn(2+)</name>
        <dbReference type="ChEBI" id="CHEBI:29105"/>
    </ligand>
</feature>
<dbReference type="GO" id="GO:0009725">
    <property type="term" value="P:response to hormone"/>
    <property type="evidence" value="ECO:0007669"/>
    <property type="project" value="TreeGrafter"/>
</dbReference>
<dbReference type="Proteomes" id="UP001341281">
    <property type="component" value="Chromosome 06"/>
</dbReference>
<feature type="compositionally biased region" description="Polar residues" evidence="6">
    <location>
        <begin position="20"/>
        <end position="30"/>
    </location>
</feature>
<keyword evidence="4 7" id="KW-0472">Membrane</keyword>
<evidence type="ECO:0000256" key="4">
    <source>
        <dbReference type="ARBA" id="ARBA00023136"/>
    </source>
</evidence>
<dbReference type="PANTHER" id="PTHR20855">
    <property type="entry name" value="ADIPOR/PROGESTIN RECEPTOR-RELATED"/>
    <property type="match status" value="1"/>
</dbReference>
<name>A0AAQ3WYN5_PASNO</name>
<evidence type="ECO:0000256" key="3">
    <source>
        <dbReference type="ARBA" id="ARBA00022989"/>
    </source>
</evidence>
<gene>
    <name evidence="8" type="ORF">U9M48_026764</name>
</gene>
<feature type="transmembrane region" description="Helical" evidence="7">
    <location>
        <begin position="278"/>
        <end position="300"/>
    </location>
</feature>
<evidence type="ECO:0000256" key="1">
    <source>
        <dbReference type="ARBA" id="ARBA00004141"/>
    </source>
</evidence>
<dbReference type="EMBL" id="CP144750">
    <property type="protein sequence ID" value="WVZ79153.1"/>
    <property type="molecule type" value="Genomic_DNA"/>
</dbReference>
<sequence length="445" mass="47592">MTHRSPSCKGGLAHHHKRQQAQPVSTSASARTRPHARTPGSRVQRPSERARGGMATTTATTTMTMATSARERRRGEGCCGHGHAHAAPASREAESVVLAGSAGKKVAEEEGRRALPRLARFEELPDYLRDNEFIRAHYRCEWSVRDALRSVFAWHNETLNVWSHLGGFLLFLYLAVADETGSAAAAAGVSAAPGLVTLVLASANASWETTTNNSSLAGSKNLSALLGIGGHGHGHGHAVARWPRTVFLAGAMTCLAVSAAAHLLACHSRRFSRLFWQLDYAGIAVMIVASFFPPVYYAFLGRALTQLVYLSAITVLGLLVVALLLAPARSSPRLRHLRAGLFVSMALSGVLPALHALCLNWAHRECHVALALELAMGLVYAAGAGFYVARVPERWSPGKFDCVGHSHQIFHVLVLGGALTHYAATAILINWREAMVAVAGAPALL</sequence>
<dbReference type="AlphaFoldDB" id="A0AAQ3WYN5"/>
<evidence type="ECO:0000256" key="5">
    <source>
        <dbReference type="PIRSR" id="PIRSR604254-1"/>
    </source>
</evidence>
<feature type="transmembrane region" description="Helical" evidence="7">
    <location>
        <begin position="368"/>
        <end position="389"/>
    </location>
</feature>
<evidence type="ECO:0000256" key="7">
    <source>
        <dbReference type="SAM" id="Phobius"/>
    </source>
</evidence>
<proteinExistence type="predicted"/>
<accession>A0AAQ3WYN5</accession>
<feature type="transmembrane region" description="Helical" evidence="7">
    <location>
        <begin position="159"/>
        <end position="176"/>
    </location>
</feature>
<keyword evidence="9" id="KW-1185">Reference proteome</keyword>
<feature type="binding site" evidence="5">
    <location>
        <position position="407"/>
    </location>
    <ligand>
        <name>Zn(2+)</name>
        <dbReference type="ChEBI" id="CHEBI:29105"/>
    </ligand>
</feature>
<evidence type="ECO:0000256" key="6">
    <source>
        <dbReference type="SAM" id="MobiDB-lite"/>
    </source>
</evidence>
<feature type="binding site" evidence="5">
    <location>
        <position position="262"/>
    </location>
    <ligand>
        <name>Zn(2+)</name>
        <dbReference type="ChEBI" id="CHEBI:29105"/>
    </ligand>
</feature>
<keyword evidence="2 7" id="KW-0812">Transmembrane</keyword>
<feature type="region of interest" description="Disordered" evidence="6">
    <location>
        <begin position="1"/>
        <end position="92"/>
    </location>
</feature>
<dbReference type="PANTHER" id="PTHR20855:SF139">
    <property type="entry name" value="OS06G0652200 PROTEIN"/>
    <property type="match status" value="1"/>
</dbReference>
<feature type="transmembrane region" description="Helical" evidence="7">
    <location>
        <begin position="339"/>
        <end position="362"/>
    </location>
</feature>
<feature type="transmembrane region" description="Helical" evidence="7">
    <location>
        <begin position="409"/>
        <end position="429"/>
    </location>
</feature>
<organism evidence="8 9">
    <name type="scientific">Paspalum notatum var. saurae</name>
    <dbReference type="NCBI Taxonomy" id="547442"/>
    <lineage>
        <taxon>Eukaryota</taxon>
        <taxon>Viridiplantae</taxon>
        <taxon>Streptophyta</taxon>
        <taxon>Embryophyta</taxon>
        <taxon>Tracheophyta</taxon>
        <taxon>Spermatophyta</taxon>
        <taxon>Magnoliopsida</taxon>
        <taxon>Liliopsida</taxon>
        <taxon>Poales</taxon>
        <taxon>Poaceae</taxon>
        <taxon>PACMAD clade</taxon>
        <taxon>Panicoideae</taxon>
        <taxon>Andropogonodae</taxon>
        <taxon>Paspaleae</taxon>
        <taxon>Paspalinae</taxon>
        <taxon>Paspalum</taxon>
    </lineage>
</organism>
<keyword evidence="5" id="KW-0479">Metal-binding</keyword>
<dbReference type="Pfam" id="PF03006">
    <property type="entry name" value="HlyIII"/>
    <property type="match status" value="1"/>
</dbReference>
<evidence type="ECO:0000313" key="8">
    <source>
        <dbReference type="EMBL" id="WVZ79153.1"/>
    </source>
</evidence>
<dbReference type="GO" id="GO:0038023">
    <property type="term" value="F:signaling receptor activity"/>
    <property type="evidence" value="ECO:0007669"/>
    <property type="project" value="TreeGrafter"/>
</dbReference>
<feature type="transmembrane region" description="Helical" evidence="7">
    <location>
        <begin position="246"/>
        <end position="266"/>
    </location>
</feature>
<feature type="compositionally biased region" description="Low complexity" evidence="6">
    <location>
        <begin position="54"/>
        <end position="67"/>
    </location>
</feature>
<keyword evidence="3 7" id="KW-1133">Transmembrane helix</keyword>
<dbReference type="InterPro" id="IPR004254">
    <property type="entry name" value="AdipoR/HlyIII-related"/>
</dbReference>
<dbReference type="GO" id="GO:0046872">
    <property type="term" value="F:metal ion binding"/>
    <property type="evidence" value="ECO:0007669"/>
    <property type="project" value="UniProtKB-KW"/>
</dbReference>
<evidence type="ECO:0000256" key="2">
    <source>
        <dbReference type="ARBA" id="ARBA00022692"/>
    </source>
</evidence>
<dbReference type="GO" id="GO:0016020">
    <property type="term" value="C:membrane"/>
    <property type="evidence" value="ECO:0007669"/>
    <property type="project" value="UniProtKB-SubCell"/>
</dbReference>
<reference evidence="8 9" key="1">
    <citation type="submission" date="2024-02" db="EMBL/GenBank/DDBJ databases">
        <title>High-quality chromosome-scale genome assembly of Pensacola bahiagrass (Paspalum notatum Flugge var. saurae).</title>
        <authorList>
            <person name="Vega J.M."/>
            <person name="Podio M."/>
            <person name="Orjuela J."/>
            <person name="Siena L.A."/>
            <person name="Pessino S.C."/>
            <person name="Combes M.C."/>
            <person name="Mariac C."/>
            <person name="Albertini E."/>
            <person name="Pupilli F."/>
            <person name="Ortiz J.P.A."/>
            <person name="Leblanc O."/>
        </authorList>
    </citation>
    <scope>NUCLEOTIDE SEQUENCE [LARGE SCALE GENOMIC DNA]</scope>
    <source>
        <strain evidence="8">R1</strain>
        <tissue evidence="8">Leaf</tissue>
    </source>
</reference>
<dbReference type="GO" id="GO:0009744">
    <property type="term" value="P:response to sucrose"/>
    <property type="evidence" value="ECO:0007669"/>
    <property type="project" value="UniProtKB-ARBA"/>
</dbReference>